<accession>A0ACC1HG00</accession>
<protein>
    <submittedName>
        <fullName evidence="1">Uncharacterized protein</fullName>
    </submittedName>
</protein>
<evidence type="ECO:0000313" key="1">
    <source>
        <dbReference type="EMBL" id="KAJ1674566.1"/>
    </source>
</evidence>
<sequence length="253" mass="26273">MQISKYLLVIALTAFASSQAALLGRDGAYNASPSATPSANNSSNSSGSSSGGSSSSGSDSGSSNGGGEGNATAADSITADQLKQGLGAPLDCPGDTSGECADAEKAADGFNKSFEKYKITNKGDQIALIALGAFETGVPGQGTRSMMSYGFVYEYAMSLHPEEVKKLGATGQESPDDPSKKEVMNKVLALVNKDNSESFGALAWYLVTKTKFHNKITTGDSQAFVKYIQEGVNTDGPARLPVWEKLNAVLNKK</sequence>
<gene>
    <name evidence="1" type="ORF">EV182_003020</name>
</gene>
<organism evidence="1 2">
    <name type="scientific">Spiromyces aspiralis</name>
    <dbReference type="NCBI Taxonomy" id="68401"/>
    <lineage>
        <taxon>Eukaryota</taxon>
        <taxon>Fungi</taxon>
        <taxon>Fungi incertae sedis</taxon>
        <taxon>Zoopagomycota</taxon>
        <taxon>Kickxellomycotina</taxon>
        <taxon>Kickxellomycetes</taxon>
        <taxon>Kickxellales</taxon>
        <taxon>Kickxellaceae</taxon>
        <taxon>Spiromyces</taxon>
    </lineage>
</organism>
<proteinExistence type="predicted"/>
<keyword evidence="2" id="KW-1185">Reference proteome</keyword>
<comment type="caution">
    <text evidence="1">The sequence shown here is derived from an EMBL/GenBank/DDBJ whole genome shotgun (WGS) entry which is preliminary data.</text>
</comment>
<name>A0ACC1HG00_9FUNG</name>
<dbReference type="Proteomes" id="UP001145114">
    <property type="component" value="Unassembled WGS sequence"/>
</dbReference>
<dbReference type="EMBL" id="JAMZIH010005855">
    <property type="protein sequence ID" value="KAJ1674566.1"/>
    <property type="molecule type" value="Genomic_DNA"/>
</dbReference>
<reference evidence="1" key="1">
    <citation type="submission" date="2022-06" db="EMBL/GenBank/DDBJ databases">
        <title>Phylogenomic reconstructions and comparative analyses of Kickxellomycotina fungi.</title>
        <authorList>
            <person name="Reynolds N.K."/>
            <person name="Stajich J.E."/>
            <person name="Barry K."/>
            <person name="Grigoriev I.V."/>
            <person name="Crous P."/>
            <person name="Smith M.E."/>
        </authorList>
    </citation>
    <scope>NUCLEOTIDE SEQUENCE</scope>
    <source>
        <strain evidence="1">RSA 2271</strain>
    </source>
</reference>
<evidence type="ECO:0000313" key="2">
    <source>
        <dbReference type="Proteomes" id="UP001145114"/>
    </source>
</evidence>